<dbReference type="OMA" id="TSEMCHE"/>
<dbReference type="OrthoDB" id="9948238at2759"/>
<organism evidence="2 3">
    <name type="scientific">Scyliorhinus torazame</name>
    <name type="common">Cloudy catshark</name>
    <name type="synonym">Catulus torazame</name>
    <dbReference type="NCBI Taxonomy" id="75743"/>
    <lineage>
        <taxon>Eukaryota</taxon>
        <taxon>Metazoa</taxon>
        <taxon>Chordata</taxon>
        <taxon>Craniata</taxon>
        <taxon>Vertebrata</taxon>
        <taxon>Chondrichthyes</taxon>
        <taxon>Elasmobranchii</taxon>
        <taxon>Galeomorphii</taxon>
        <taxon>Galeoidea</taxon>
        <taxon>Carcharhiniformes</taxon>
        <taxon>Scyliorhinidae</taxon>
        <taxon>Scyliorhinus</taxon>
    </lineage>
</organism>
<accession>A0A401PVB2</accession>
<protein>
    <recommendedName>
        <fullName evidence="1">Replication factor A C-terminal domain-containing protein</fullName>
    </recommendedName>
</protein>
<dbReference type="Pfam" id="PF08646">
    <property type="entry name" value="Rep_fac-A_C"/>
    <property type="match status" value="1"/>
</dbReference>
<dbReference type="AlphaFoldDB" id="A0A401PVB2"/>
<dbReference type="STRING" id="75743.A0A401PVB2"/>
<dbReference type="GO" id="GO:0005634">
    <property type="term" value="C:nucleus"/>
    <property type="evidence" value="ECO:0007669"/>
    <property type="project" value="TreeGrafter"/>
</dbReference>
<dbReference type="PANTHER" id="PTHR35537:SF1">
    <property type="entry name" value="DNA DAMAGE-INDUCED APOPTOSIS SUPPRESSOR PROTEIN"/>
    <property type="match status" value="1"/>
</dbReference>
<dbReference type="Gene3D" id="2.40.50.140">
    <property type="entry name" value="Nucleic acid-binding proteins"/>
    <property type="match status" value="1"/>
</dbReference>
<sequence>MITMLDAPATGNLMNGNRSFVIASILCLHDTCFLYPACHKCGSRLLLNLGRFHCPKDACESTAENTNYRYRLSVKASRENEIFNITVFGSCLEPYFGTTAGCLHSTLPRPCK</sequence>
<evidence type="ECO:0000313" key="3">
    <source>
        <dbReference type="Proteomes" id="UP000288216"/>
    </source>
</evidence>
<gene>
    <name evidence="2" type="ORF">scyTo_0019232</name>
</gene>
<dbReference type="EMBL" id="BFAA01014091">
    <property type="protein sequence ID" value="GCB77045.1"/>
    <property type="molecule type" value="Genomic_DNA"/>
</dbReference>
<dbReference type="GO" id="GO:1902230">
    <property type="term" value="P:negative regulation of intrinsic apoptotic signaling pathway in response to DNA damage"/>
    <property type="evidence" value="ECO:0007669"/>
    <property type="project" value="InterPro"/>
</dbReference>
<proteinExistence type="predicted"/>
<dbReference type="InterPro" id="IPR012340">
    <property type="entry name" value="NA-bd_OB-fold"/>
</dbReference>
<evidence type="ECO:0000313" key="2">
    <source>
        <dbReference type="EMBL" id="GCB77045.1"/>
    </source>
</evidence>
<feature type="domain" description="Replication factor A C-terminal" evidence="1">
    <location>
        <begin position="21"/>
        <end position="105"/>
    </location>
</feature>
<reference evidence="2 3" key="1">
    <citation type="journal article" date="2018" name="Nat. Ecol. Evol.">
        <title>Shark genomes provide insights into elasmobranch evolution and the origin of vertebrates.</title>
        <authorList>
            <person name="Hara Y"/>
            <person name="Yamaguchi K"/>
            <person name="Onimaru K"/>
            <person name="Kadota M"/>
            <person name="Koyanagi M"/>
            <person name="Keeley SD"/>
            <person name="Tatsumi K"/>
            <person name="Tanaka K"/>
            <person name="Motone F"/>
            <person name="Kageyama Y"/>
            <person name="Nozu R"/>
            <person name="Adachi N"/>
            <person name="Nishimura O"/>
            <person name="Nakagawa R"/>
            <person name="Tanegashima C"/>
            <person name="Kiyatake I"/>
            <person name="Matsumoto R"/>
            <person name="Murakumo K"/>
            <person name="Nishida K"/>
            <person name="Terakita A"/>
            <person name="Kuratani S"/>
            <person name="Sato K"/>
            <person name="Hyodo S Kuraku.S."/>
        </authorList>
    </citation>
    <scope>NUCLEOTIDE SEQUENCE [LARGE SCALE GENOMIC DNA]</scope>
</reference>
<comment type="caution">
    <text evidence="2">The sequence shown here is derived from an EMBL/GenBank/DDBJ whole genome shotgun (WGS) entry which is preliminary data.</text>
</comment>
<dbReference type="GO" id="GO:0005737">
    <property type="term" value="C:cytoplasm"/>
    <property type="evidence" value="ECO:0007669"/>
    <property type="project" value="TreeGrafter"/>
</dbReference>
<keyword evidence="3" id="KW-1185">Reference proteome</keyword>
<dbReference type="Proteomes" id="UP000288216">
    <property type="component" value="Unassembled WGS sequence"/>
</dbReference>
<dbReference type="InterPro" id="IPR013955">
    <property type="entry name" value="Rep_factor-A_C"/>
</dbReference>
<dbReference type="InterPro" id="IPR043522">
    <property type="entry name" value="DDIAS"/>
</dbReference>
<dbReference type="PANTHER" id="PTHR35537">
    <property type="entry name" value="DNA DAMAGE-INDUCIBLE APOPTOSIS SUPPRESSOR PROTEIN DDIAS"/>
    <property type="match status" value="1"/>
</dbReference>
<evidence type="ECO:0000259" key="1">
    <source>
        <dbReference type="Pfam" id="PF08646"/>
    </source>
</evidence>
<name>A0A401PVB2_SCYTO</name>
<dbReference type="SUPFAM" id="SSF50249">
    <property type="entry name" value="Nucleic acid-binding proteins"/>
    <property type="match status" value="1"/>
</dbReference>